<dbReference type="Pfam" id="PF12631">
    <property type="entry name" value="MnmE_helical"/>
    <property type="match status" value="1"/>
</dbReference>
<name>A0A9N8VE41_9GLOM</name>
<dbReference type="Gene3D" id="1.20.120.430">
    <property type="entry name" value="tRNA modification GTPase MnmE domain 2"/>
    <property type="match status" value="1"/>
</dbReference>
<dbReference type="InterPro" id="IPR014729">
    <property type="entry name" value="Rossmann-like_a/b/a_fold"/>
</dbReference>
<dbReference type="GO" id="GO:0004812">
    <property type="term" value="F:aminoacyl-tRNA ligase activity"/>
    <property type="evidence" value="ECO:0007669"/>
    <property type="project" value="UniProtKB-KW"/>
</dbReference>
<dbReference type="Gene3D" id="3.90.740.10">
    <property type="entry name" value="Valyl/Leucyl/Isoleucyl-tRNA synthetase, editing domain"/>
    <property type="match status" value="1"/>
</dbReference>
<dbReference type="NCBIfam" id="TIGR00231">
    <property type="entry name" value="small_GTP"/>
    <property type="match status" value="1"/>
</dbReference>
<dbReference type="Pfam" id="PF00133">
    <property type="entry name" value="tRNA-synt_1"/>
    <property type="match status" value="1"/>
</dbReference>
<dbReference type="GO" id="GO:0006418">
    <property type="term" value="P:tRNA aminoacylation for protein translation"/>
    <property type="evidence" value="ECO:0007669"/>
    <property type="project" value="InterPro"/>
</dbReference>
<dbReference type="Gene3D" id="3.40.50.620">
    <property type="entry name" value="HUPs"/>
    <property type="match status" value="1"/>
</dbReference>
<dbReference type="InterPro" id="IPR009008">
    <property type="entry name" value="Val/Leu/Ile-tRNA-synth_edit"/>
</dbReference>
<dbReference type="Proteomes" id="UP000789396">
    <property type="component" value="Unassembled WGS sequence"/>
</dbReference>
<dbReference type="GO" id="GO:0005525">
    <property type="term" value="F:GTP binding"/>
    <property type="evidence" value="ECO:0007669"/>
    <property type="project" value="UniProtKB-KW"/>
</dbReference>
<dbReference type="GO" id="GO:0003677">
    <property type="term" value="F:DNA binding"/>
    <property type="evidence" value="ECO:0007669"/>
    <property type="project" value="InterPro"/>
</dbReference>
<gene>
    <name evidence="25" type="ORF">RFULGI_LOCUS32</name>
</gene>
<dbReference type="EMBL" id="CAJVPZ010000002">
    <property type="protein sequence ID" value="CAG8447641.1"/>
    <property type="molecule type" value="Genomic_DNA"/>
</dbReference>
<protein>
    <recommendedName>
        <fullName evidence="5">DNA-3-methyladenine glycosylase II</fullName>
        <ecNumber evidence="5">3.2.2.21</ecNumber>
    </recommendedName>
    <alternativeName>
        <fullName evidence="16">3-methyladenine DNA glycosidase</fullName>
    </alternativeName>
</protein>
<comment type="caution">
    <text evidence="25">The sequence shown here is derived from an EMBL/GenBank/DDBJ whole genome shotgun (WGS) entry which is preliminary data.</text>
</comment>
<dbReference type="InterPro" id="IPR027417">
    <property type="entry name" value="P-loop_NTPase"/>
</dbReference>
<keyword evidence="15" id="KW-0234">DNA repair</keyword>
<evidence type="ECO:0000256" key="2">
    <source>
        <dbReference type="ARBA" id="ARBA00002421"/>
    </source>
</evidence>
<dbReference type="InterPro" id="IPR011034">
    <property type="entry name" value="Formyl_transferase-like_C_sf"/>
</dbReference>
<dbReference type="Gene3D" id="3.30.1360.120">
    <property type="entry name" value="Probable tRNA modification gtpase trme, domain 1"/>
    <property type="match status" value="1"/>
</dbReference>
<dbReference type="GO" id="GO:0002098">
    <property type="term" value="P:tRNA wobble uridine modification"/>
    <property type="evidence" value="ECO:0007669"/>
    <property type="project" value="TreeGrafter"/>
</dbReference>
<feature type="domain" description="G" evidence="21">
    <location>
        <begin position="223"/>
        <end position="320"/>
    </location>
</feature>
<dbReference type="PANTHER" id="PTHR42714">
    <property type="entry name" value="TRNA MODIFICATION GTPASE GTPBP3"/>
    <property type="match status" value="1"/>
</dbReference>
<dbReference type="SUPFAM" id="SSF50486">
    <property type="entry name" value="FMT C-terminal domain-like"/>
    <property type="match status" value="1"/>
</dbReference>
<evidence type="ECO:0000256" key="3">
    <source>
        <dbReference type="ARBA" id="ARBA00009232"/>
    </source>
</evidence>
<dbReference type="Pfam" id="PF02245">
    <property type="entry name" value="Pur_DNA_glyco"/>
    <property type="match status" value="1"/>
</dbReference>
<evidence type="ECO:0000256" key="13">
    <source>
        <dbReference type="ARBA" id="ARBA00023134"/>
    </source>
</evidence>
<dbReference type="GO" id="GO:0002161">
    <property type="term" value="F:aminoacyl-tRNA deacylase activity"/>
    <property type="evidence" value="ECO:0007669"/>
    <property type="project" value="InterPro"/>
</dbReference>
<keyword evidence="19" id="KW-1133">Transmembrane helix</keyword>
<dbReference type="InterPro" id="IPR002300">
    <property type="entry name" value="aa-tRNA-synth_Ia"/>
</dbReference>
<dbReference type="InterPro" id="IPR004520">
    <property type="entry name" value="GTPase_MnmE"/>
</dbReference>
<evidence type="ECO:0000256" key="11">
    <source>
        <dbReference type="ARBA" id="ARBA00022840"/>
    </source>
</evidence>
<evidence type="ECO:0000259" key="24">
    <source>
        <dbReference type="Pfam" id="PF13603"/>
    </source>
</evidence>
<dbReference type="HAMAP" id="MF_00379">
    <property type="entry name" value="GTPase_MnmE"/>
    <property type="match status" value="1"/>
</dbReference>
<reference evidence="25" key="1">
    <citation type="submission" date="2021-06" db="EMBL/GenBank/DDBJ databases">
        <authorList>
            <person name="Kallberg Y."/>
            <person name="Tangrot J."/>
            <person name="Rosling A."/>
        </authorList>
    </citation>
    <scope>NUCLEOTIDE SEQUENCE</scope>
    <source>
        <strain evidence="25">IN212</strain>
    </source>
</reference>
<evidence type="ECO:0000259" key="23">
    <source>
        <dbReference type="Pfam" id="PF12631"/>
    </source>
</evidence>
<evidence type="ECO:0000256" key="16">
    <source>
        <dbReference type="ARBA" id="ARBA00033426"/>
    </source>
</evidence>
<dbReference type="InterPro" id="IPR006073">
    <property type="entry name" value="GTP-bd"/>
</dbReference>
<evidence type="ECO:0000256" key="1">
    <source>
        <dbReference type="ARBA" id="ARBA00000086"/>
    </source>
</evidence>
<evidence type="ECO:0000256" key="14">
    <source>
        <dbReference type="ARBA" id="ARBA00023146"/>
    </source>
</evidence>
<comment type="similarity">
    <text evidence="3">Belongs to the DNA glycosylase MPG family.</text>
</comment>
<evidence type="ECO:0000259" key="22">
    <source>
        <dbReference type="Pfam" id="PF10396"/>
    </source>
</evidence>
<dbReference type="GO" id="GO:0006284">
    <property type="term" value="P:base-excision repair"/>
    <property type="evidence" value="ECO:0007669"/>
    <property type="project" value="InterPro"/>
</dbReference>
<keyword evidence="19" id="KW-0472">Membrane</keyword>
<evidence type="ECO:0000256" key="9">
    <source>
        <dbReference type="ARBA" id="ARBA00022763"/>
    </source>
</evidence>
<evidence type="ECO:0000313" key="26">
    <source>
        <dbReference type="Proteomes" id="UP000789396"/>
    </source>
</evidence>
<keyword evidence="12" id="KW-0648">Protein biosynthesis</keyword>
<evidence type="ECO:0000259" key="20">
    <source>
        <dbReference type="Pfam" id="PF00133"/>
    </source>
</evidence>
<dbReference type="GO" id="GO:0005524">
    <property type="term" value="F:ATP binding"/>
    <property type="evidence" value="ECO:0007669"/>
    <property type="project" value="UniProtKB-KW"/>
</dbReference>
<feature type="domain" description="Aminoacyl-tRNA synthetase class Ia" evidence="20">
    <location>
        <begin position="604"/>
        <end position="647"/>
    </location>
</feature>
<keyword evidence="8 17" id="KW-0547">Nucleotide-binding</keyword>
<dbReference type="InterPro" id="IPR025867">
    <property type="entry name" value="MnmE_helical"/>
</dbReference>
<dbReference type="GO" id="GO:0003905">
    <property type="term" value="F:alkylbase DNA N-glycosylase activity"/>
    <property type="evidence" value="ECO:0007669"/>
    <property type="project" value="UniProtKB-EC"/>
</dbReference>
<evidence type="ECO:0000256" key="17">
    <source>
        <dbReference type="RuleBase" id="RU003313"/>
    </source>
</evidence>
<evidence type="ECO:0000256" key="6">
    <source>
        <dbReference type="ARBA" id="ARBA00022598"/>
    </source>
</evidence>
<dbReference type="Pfam" id="PF10396">
    <property type="entry name" value="TrmE_N"/>
    <property type="match status" value="1"/>
</dbReference>
<comment type="catalytic activity">
    <reaction evidence="1">
        <text>Hydrolysis of alkylated DNA, releasing 3-methyladenine, 3-methylguanine, 7-methylguanine and 7-methyladenine.</text>
        <dbReference type="EC" id="3.2.2.21"/>
    </reaction>
</comment>
<proteinExistence type="inferred from homology"/>
<evidence type="ECO:0000256" key="18">
    <source>
        <dbReference type="SAM" id="Coils"/>
    </source>
</evidence>
<dbReference type="SUPFAM" id="SSF52374">
    <property type="entry name" value="Nucleotidylyl transferase"/>
    <property type="match status" value="1"/>
</dbReference>
<dbReference type="InterPro" id="IPR025709">
    <property type="entry name" value="Leu_tRNA-synth_edit"/>
</dbReference>
<keyword evidence="14" id="KW-0030">Aminoacyl-tRNA synthetase</keyword>
<comment type="function">
    <text evidence="2">Hydrolysis of the deoxyribose N-glycosidic bond to excise 3-methyladenine, and 7-methylguanine from the damaged DNA polymer formed by alkylation lesions.</text>
</comment>
<evidence type="ECO:0000256" key="10">
    <source>
        <dbReference type="ARBA" id="ARBA00022801"/>
    </source>
</evidence>
<sequence length="974" mass="110043">MLVQKTITALITAPITQNIALIRISGGKTYSIITKIFDRPLPEYPQKKPQLIFGKIVNSQREIIDEVLLLCFYKPHSFTGEDVVEISCHGNLFVVQQILQLVLENGAELAEKGEFTKQAFFNGKLNLVQAQAINDLIRAPSLQGAKLALHNLSPESQKELEIIENELLDIIATIKVNIDYPEYDGVEYLTGRRVLPRITKLVKKLQIIQKTGQKTRVYQEGLKVAIVGKPNVGKSTLLNALLQEEKAIVSPVAGTTRDIIEAHYSLNGIPLILLDTAGIHETTDIVEKIGVERSPEEENIFSRVKNKNCLIIINKIDQKNKLQLPNFILPDKICRISAKNQQLSELEAKISQLFASDLQAKLANLIRQLQTVINELEKGTYLDALCGDLEISYKLVQGLSGKEYNGELLDIIFKKMGLLIDSERASFTLDPIIQKQVREAFIKLYRDGLIYRGSVISDIEVEHKTRKSKLYYLKYPLQKGEEYLIIATSRPETIFADVALFVNPKDNRYQKYLNQSVKHPFTEKIIPILADKNIRTDFGTGVLKCTPGHDSTDYELGKKYQLPVIRQEIGSIREEFVKELEKKGICVKIEEYETNLACSTKSGILLHGLIRDKHGKKMSKSLGNGVEPDELIEKYGCDSLRLFLLENNIWGSDLIYEESKIIGICQKEIKNSITLKSGKQFYSEYCPEHGCRVCEYSQLKGQYQDPPKNFKTNFGEEACSLESAKSEAEAKKNVMENMSEFDEEAIREIKKIFAPFYEVIKEVRMNELRKELLREQIQPFQFRAKCGSAIEAHSLLESAEKEQWEQIYEEPDKNVTTTKKNLPVSLLVSGAIGGIIMVGGITSYLVVATSALYNRGGCAYIYLIYNTYYCFNIASSNKGDPQGVLIRAAEPLESHTIPVISQLQVNKDMKKIYYHTNGPGKLCRALNIDINLNHADLTTSDLIYLEHAPEIIPDQIVATKRVNIDYAGDDKDRL</sequence>
<feature type="coiled-coil region" evidence="18">
    <location>
        <begin position="336"/>
        <end position="375"/>
    </location>
</feature>
<dbReference type="EC" id="3.2.2.21" evidence="5"/>
<dbReference type="CDD" id="cd04164">
    <property type="entry name" value="trmE"/>
    <property type="match status" value="1"/>
</dbReference>
<keyword evidence="9" id="KW-0227">DNA damage</keyword>
<evidence type="ECO:0000256" key="19">
    <source>
        <dbReference type="SAM" id="Phobius"/>
    </source>
</evidence>
<keyword evidence="7 17" id="KW-0819">tRNA processing</keyword>
<evidence type="ECO:0000259" key="21">
    <source>
        <dbReference type="Pfam" id="PF01926"/>
    </source>
</evidence>
<dbReference type="GO" id="GO:0030488">
    <property type="term" value="P:tRNA methylation"/>
    <property type="evidence" value="ECO:0007669"/>
    <property type="project" value="TreeGrafter"/>
</dbReference>
<feature type="domain" description="GTP-binding protein TrmE N-terminal" evidence="22">
    <location>
        <begin position="6"/>
        <end position="124"/>
    </location>
</feature>
<dbReference type="AlphaFoldDB" id="A0A9N8VE41"/>
<keyword evidence="26" id="KW-1185">Reference proteome</keyword>
<dbReference type="GO" id="GO:0005829">
    <property type="term" value="C:cytosol"/>
    <property type="evidence" value="ECO:0007669"/>
    <property type="project" value="TreeGrafter"/>
</dbReference>
<feature type="domain" description="MnmE helical" evidence="23">
    <location>
        <begin position="127"/>
        <end position="415"/>
    </location>
</feature>
<evidence type="ECO:0000256" key="12">
    <source>
        <dbReference type="ARBA" id="ARBA00022917"/>
    </source>
</evidence>
<evidence type="ECO:0000256" key="5">
    <source>
        <dbReference type="ARBA" id="ARBA00012000"/>
    </source>
</evidence>
<evidence type="ECO:0000313" key="25">
    <source>
        <dbReference type="EMBL" id="CAG8447641.1"/>
    </source>
</evidence>
<dbReference type="InterPro" id="IPR003180">
    <property type="entry name" value="MPG"/>
</dbReference>
<feature type="transmembrane region" description="Helical" evidence="19">
    <location>
        <begin position="824"/>
        <end position="847"/>
    </location>
</feature>
<keyword evidence="10" id="KW-0378">Hydrolase</keyword>
<keyword evidence="19" id="KW-0812">Transmembrane</keyword>
<accession>A0A9N8VE41</accession>
<dbReference type="InterPro" id="IPR031168">
    <property type="entry name" value="G_TrmE"/>
</dbReference>
<evidence type="ECO:0000256" key="8">
    <source>
        <dbReference type="ARBA" id="ARBA00022741"/>
    </source>
</evidence>
<keyword evidence="6" id="KW-0436">Ligase</keyword>
<dbReference type="InterPro" id="IPR027266">
    <property type="entry name" value="TrmE/GcvT-like"/>
</dbReference>
<dbReference type="Pfam" id="PF01926">
    <property type="entry name" value="MMR_HSR1"/>
    <property type="match status" value="1"/>
</dbReference>
<dbReference type="Pfam" id="PF13603">
    <property type="entry name" value="tRNA-synt_1_2"/>
    <property type="match status" value="1"/>
</dbReference>
<dbReference type="InterPro" id="IPR027368">
    <property type="entry name" value="MnmE_dom2"/>
</dbReference>
<evidence type="ECO:0000256" key="7">
    <source>
        <dbReference type="ARBA" id="ARBA00022694"/>
    </source>
</evidence>
<feature type="domain" description="Leucyl-tRNA synthetase editing" evidence="24">
    <location>
        <begin position="514"/>
        <end position="592"/>
    </location>
</feature>
<dbReference type="PANTHER" id="PTHR42714:SF2">
    <property type="entry name" value="TRNA MODIFICATION GTPASE GTPBP3, MITOCHONDRIAL"/>
    <property type="match status" value="1"/>
</dbReference>
<keyword evidence="13 17" id="KW-0342">GTP-binding</keyword>
<evidence type="ECO:0000256" key="15">
    <source>
        <dbReference type="ARBA" id="ARBA00023204"/>
    </source>
</evidence>
<dbReference type="Gene3D" id="3.40.50.300">
    <property type="entry name" value="P-loop containing nucleotide triphosphate hydrolases"/>
    <property type="match status" value="1"/>
</dbReference>
<dbReference type="InterPro" id="IPR005225">
    <property type="entry name" value="Small_GTP-bd"/>
</dbReference>
<dbReference type="SUPFAM" id="SSF50677">
    <property type="entry name" value="ValRS/IleRS/LeuRS editing domain"/>
    <property type="match status" value="1"/>
</dbReference>
<evidence type="ECO:0000256" key="4">
    <source>
        <dbReference type="ARBA" id="ARBA00011043"/>
    </source>
</evidence>
<dbReference type="Gene3D" id="3.10.300.10">
    <property type="entry name" value="Methylpurine-DNA glycosylase (MPG)"/>
    <property type="match status" value="1"/>
</dbReference>
<dbReference type="GO" id="GO:0003924">
    <property type="term" value="F:GTPase activity"/>
    <property type="evidence" value="ECO:0007669"/>
    <property type="project" value="InterPro"/>
</dbReference>
<dbReference type="OrthoDB" id="188276at2759"/>
<dbReference type="InterPro" id="IPR036995">
    <property type="entry name" value="MPG_sf"/>
</dbReference>
<organism evidence="25 26">
    <name type="scientific">Racocetra fulgida</name>
    <dbReference type="NCBI Taxonomy" id="60492"/>
    <lineage>
        <taxon>Eukaryota</taxon>
        <taxon>Fungi</taxon>
        <taxon>Fungi incertae sedis</taxon>
        <taxon>Mucoromycota</taxon>
        <taxon>Glomeromycotina</taxon>
        <taxon>Glomeromycetes</taxon>
        <taxon>Diversisporales</taxon>
        <taxon>Gigasporaceae</taxon>
        <taxon>Racocetra</taxon>
    </lineage>
</organism>
<dbReference type="NCBIfam" id="TIGR00450">
    <property type="entry name" value="mnmE_trmE_thdF"/>
    <property type="match status" value="1"/>
</dbReference>
<dbReference type="InterPro" id="IPR018948">
    <property type="entry name" value="GTP-bd_TrmE_N"/>
</dbReference>
<keyword evidence="18" id="KW-0175">Coiled coil</keyword>
<comment type="similarity">
    <text evidence="4 17">Belongs to the TRAFAC class TrmE-Era-EngA-EngB-Septin-like GTPase superfamily. TrmE GTPase family.</text>
</comment>
<dbReference type="CDD" id="cd14858">
    <property type="entry name" value="TrmE_N"/>
    <property type="match status" value="1"/>
</dbReference>
<dbReference type="SUPFAM" id="SSF52540">
    <property type="entry name" value="P-loop containing nucleoside triphosphate hydrolases"/>
    <property type="match status" value="1"/>
</dbReference>
<keyword evidence="11" id="KW-0067">ATP-binding</keyword>